<dbReference type="EMBL" id="JALPRX010000252">
    <property type="protein sequence ID" value="MCK8788271.1"/>
    <property type="molecule type" value="Genomic_DNA"/>
</dbReference>
<sequence length="173" mass="19515">MTQPPATRTTREKASAWREQEMFLLQEIMKQVGASLEPDRAIREMLHLLSEVLGLNRGRVVLREPEGEHFAIAYAYGLTRREMARGRYAPREGITGRVIADGHLVILQDIDKEPGFLGRAVERSRLPQAQVSFLALPLRVDQRIVGALACHRLRQSERALADDVAILRIIATL</sequence>
<evidence type="ECO:0000259" key="1">
    <source>
        <dbReference type="SMART" id="SM00065"/>
    </source>
</evidence>
<dbReference type="RefSeq" id="WP_248670311.1">
    <property type="nucleotide sequence ID" value="NZ_JALPRX010000252.1"/>
</dbReference>
<organism evidence="2 3">
    <name type="scientific">Roseomonas acroporae</name>
    <dbReference type="NCBI Taxonomy" id="2937791"/>
    <lineage>
        <taxon>Bacteria</taxon>
        <taxon>Pseudomonadati</taxon>
        <taxon>Pseudomonadota</taxon>
        <taxon>Alphaproteobacteria</taxon>
        <taxon>Acetobacterales</taxon>
        <taxon>Roseomonadaceae</taxon>
        <taxon>Roseomonas</taxon>
    </lineage>
</organism>
<name>A0A9X1YDR0_9PROT</name>
<reference evidence="2" key="1">
    <citation type="submission" date="2022-04" db="EMBL/GenBank/DDBJ databases">
        <title>Roseomonas acroporae sp. nov., isolated from coral Acropora digitifera.</title>
        <authorList>
            <person name="Sun H."/>
        </authorList>
    </citation>
    <scope>NUCLEOTIDE SEQUENCE</scope>
    <source>
        <strain evidence="2">NAR14</strain>
    </source>
</reference>
<gene>
    <name evidence="2" type="ORF">M0638_28370</name>
</gene>
<feature type="non-terminal residue" evidence="2">
    <location>
        <position position="173"/>
    </location>
</feature>
<protein>
    <submittedName>
        <fullName evidence="2">GAF domain-containing protein</fullName>
    </submittedName>
</protein>
<accession>A0A9X1YDR0</accession>
<dbReference type="AlphaFoldDB" id="A0A9X1YDR0"/>
<dbReference type="Proteomes" id="UP001139516">
    <property type="component" value="Unassembled WGS sequence"/>
</dbReference>
<dbReference type="SUPFAM" id="SSF55781">
    <property type="entry name" value="GAF domain-like"/>
    <property type="match status" value="1"/>
</dbReference>
<feature type="domain" description="GAF" evidence="1">
    <location>
        <begin position="37"/>
        <end position="173"/>
    </location>
</feature>
<dbReference type="Pfam" id="PF01590">
    <property type="entry name" value="GAF"/>
    <property type="match status" value="1"/>
</dbReference>
<dbReference type="Gene3D" id="3.30.450.40">
    <property type="match status" value="1"/>
</dbReference>
<proteinExistence type="predicted"/>
<evidence type="ECO:0000313" key="3">
    <source>
        <dbReference type="Proteomes" id="UP001139516"/>
    </source>
</evidence>
<dbReference type="SMART" id="SM00065">
    <property type="entry name" value="GAF"/>
    <property type="match status" value="1"/>
</dbReference>
<evidence type="ECO:0000313" key="2">
    <source>
        <dbReference type="EMBL" id="MCK8788271.1"/>
    </source>
</evidence>
<dbReference type="InterPro" id="IPR029016">
    <property type="entry name" value="GAF-like_dom_sf"/>
</dbReference>
<comment type="caution">
    <text evidence="2">The sequence shown here is derived from an EMBL/GenBank/DDBJ whole genome shotgun (WGS) entry which is preliminary data.</text>
</comment>
<keyword evidence="3" id="KW-1185">Reference proteome</keyword>
<dbReference type="InterPro" id="IPR003018">
    <property type="entry name" value="GAF"/>
</dbReference>